<dbReference type="PATRIC" id="fig|345309.4.peg.3937"/>
<dbReference type="Gene3D" id="3.30.70.270">
    <property type="match status" value="1"/>
</dbReference>
<reference evidence="4 5" key="1">
    <citation type="submission" date="2015-03" db="EMBL/GenBank/DDBJ databases">
        <title>Draft genome sequence of Luteibacter yeojuensis strain SU11.</title>
        <authorList>
            <person name="Sulaiman J."/>
            <person name="Priya K."/>
            <person name="Chan K.-G."/>
        </authorList>
    </citation>
    <scope>NUCLEOTIDE SEQUENCE [LARGE SCALE GENOMIC DNA]</scope>
    <source>
        <strain evidence="4 5">SU11</strain>
    </source>
</reference>
<dbReference type="NCBIfam" id="TIGR00229">
    <property type="entry name" value="sensory_box"/>
    <property type="match status" value="1"/>
</dbReference>
<dbReference type="SMART" id="SM00267">
    <property type="entry name" value="GGDEF"/>
    <property type="match status" value="1"/>
</dbReference>
<accession>A0A0F3K2D5</accession>
<dbReference type="Gene3D" id="3.20.20.450">
    <property type="entry name" value="EAL domain"/>
    <property type="match status" value="1"/>
</dbReference>
<evidence type="ECO:0000259" key="2">
    <source>
        <dbReference type="PROSITE" id="PS50883"/>
    </source>
</evidence>
<dbReference type="SUPFAM" id="SSF141868">
    <property type="entry name" value="EAL domain-like"/>
    <property type="match status" value="1"/>
</dbReference>
<evidence type="ECO:0000313" key="5">
    <source>
        <dbReference type="Proteomes" id="UP000033651"/>
    </source>
</evidence>
<dbReference type="InterPro" id="IPR000160">
    <property type="entry name" value="GGDEF_dom"/>
</dbReference>
<name>A0A0F3K2D5_9GAMM</name>
<dbReference type="InterPro" id="IPR050706">
    <property type="entry name" value="Cyclic-di-GMP_PDE-like"/>
</dbReference>
<dbReference type="CDD" id="cd01949">
    <property type="entry name" value="GGDEF"/>
    <property type="match status" value="1"/>
</dbReference>
<keyword evidence="5" id="KW-1185">Reference proteome</keyword>
<dbReference type="SMART" id="SM00052">
    <property type="entry name" value="EAL"/>
    <property type="match status" value="1"/>
</dbReference>
<organism evidence="4 5">
    <name type="scientific">Luteibacter yeojuensis</name>
    <dbReference type="NCBI Taxonomy" id="345309"/>
    <lineage>
        <taxon>Bacteria</taxon>
        <taxon>Pseudomonadati</taxon>
        <taxon>Pseudomonadota</taxon>
        <taxon>Gammaproteobacteria</taxon>
        <taxon>Lysobacterales</taxon>
        <taxon>Rhodanobacteraceae</taxon>
        <taxon>Luteibacter</taxon>
    </lineage>
</organism>
<dbReference type="NCBIfam" id="TIGR00254">
    <property type="entry name" value="GGDEF"/>
    <property type="match status" value="1"/>
</dbReference>
<feature type="domain" description="EAL" evidence="2">
    <location>
        <begin position="439"/>
        <end position="688"/>
    </location>
</feature>
<feature type="coiled-coil region" evidence="1">
    <location>
        <begin position="125"/>
        <end position="152"/>
    </location>
</feature>
<dbReference type="GO" id="GO:0006355">
    <property type="term" value="P:regulation of DNA-templated transcription"/>
    <property type="evidence" value="ECO:0007669"/>
    <property type="project" value="InterPro"/>
</dbReference>
<protein>
    <submittedName>
        <fullName evidence="4">Diguanylate cyclase</fullName>
    </submittedName>
</protein>
<dbReference type="SUPFAM" id="SSF55073">
    <property type="entry name" value="Nucleotide cyclase"/>
    <property type="match status" value="1"/>
</dbReference>
<evidence type="ECO:0000259" key="3">
    <source>
        <dbReference type="PROSITE" id="PS50887"/>
    </source>
</evidence>
<comment type="caution">
    <text evidence="4">The sequence shown here is derived from an EMBL/GenBank/DDBJ whole genome shotgun (WGS) entry which is preliminary data.</text>
</comment>
<evidence type="ECO:0000256" key="1">
    <source>
        <dbReference type="SAM" id="Coils"/>
    </source>
</evidence>
<dbReference type="RefSeq" id="WP_045831351.1">
    <property type="nucleotide sequence ID" value="NZ_JZRB01000074.1"/>
</dbReference>
<dbReference type="OrthoDB" id="7052318at2"/>
<dbReference type="InterPro" id="IPR043128">
    <property type="entry name" value="Rev_trsase/Diguanyl_cyclase"/>
</dbReference>
<dbReference type="Proteomes" id="UP000033651">
    <property type="component" value="Unassembled WGS sequence"/>
</dbReference>
<dbReference type="InterPro" id="IPR035965">
    <property type="entry name" value="PAS-like_dom_sf"/>
</dbReference>
<keyword evidence="1" id="KW-0175">Coiled coil</keyword>
<dbReference type="Gene3D" id="3.30.450.20">
    <property type="entry name" value="PAS domain"/>
    <property type="match status" value="1"/>
</dbReference>
<feature type="domain" description="GGDEF" evidence="3">
    <location>
        <begin position="294"/>
        <end position="428"/>
    </location>
</feature>
<dbReference type="AlphaFoldDB" id="A0A0F3K2D5"/>
<gene>
    <name evidence="4" type="ORF">VI08_19715</name>
</gene>
<dbReference type="GO" id="GO:0071111">
    <property type="term" value="F:cyclic-guanylate-specific phosphodiesterase activity"/>
    <property type="evidence" value="ECO:0007669"/>
    <property type="project" value="InterPro"/>
</dbReference>
<dbReference type="CDD" id="cd01948">
    <property type="entry name" value="EAL"/>
    <property type="match status" value="1"/>
</dbReference>
<dbReference type="PROSITE" id="PS50883">
    <property type="entry name" value="EAL"/>
    <property type="match status" value="1"/>
</dbReference>
<dbReference type="Pfam" id="PF00990">
    <property type="entry name" value="GGDEF"/>
    <property type="match status" value="1"/>
</dbReference>
<dbReference type="CDD" id="cd00130">
    <property type="entry name" value="PAS"/>
    <property type="match status" value="1"/>
</dbReference>
<proteinExistence type="predicted"/>
<dbReference type="PANTHER" id="PTHR33121:SF79">
    <property type="entry name" value="CYCLIC DI-GMP PHOSPHODIESTERASE PDED-RELATED"/>
    <property type="match status" value="1"/>
</dbReference>
<dbReference type="InterPro" id="IPR001633">
    <property type="entry name" value="EAL_dom"/>
</dbReference>
<dbReference type="InterPro" id="IPR035919">
    <property type="entry name" value="EAL_sf"/>
</dbReference>
<dbReference type="InterPro" id="IPR011006">
    <property type="entry name" value="CheY-like_superfamily"/>
</dbReference>
<dbReference type="Pfam" id="PF00563">
    <property type="entry name" value="EAL"/>
    <property type="match status" value="1"/>
</dbReference>
<dbReference type="InterPro" id="IPR013767">
    <property type="entry name" value="PAS_fold"/>
</dbReference>
<dbReference type="PROSITE" id="PS50887">
    <property type="entry name" value="GGDEF"/>
    <property type="match status" value="1"/>
</dbReference>
<dbReference type="Pfam" id="PF00989">
    <property type="entry name" value="PAS"/>
    <property type="match status" value="1"/>
</dbReference>
<evidence type="ECO:0000313" key="4">
    <source>
        <dbReference type="EMBL" id="KJV25336.1"/>
    </source>
</evidence>
<dbReference type="EMBL" id="JZRB01000074">
    <property type="protein sequence ID" value="KJV25336.1"/>
    <property type="molecule type" value="Genomic_DNA"/>
</dbReference>
<dbReference type="PANTHER" id="PTHR33121">
    <property type="entry name" value="CYCLIC DI-GMP PHOSPHODIESTERASE PDEF"/>
    <property type="match status" value="1"/>
</dbReference>
<dbReference type="InterPro" id="IPR000014">
    <property type="entry name" value="PAS"/>
</dbReference>
<dbReference type="SUPFAM" id="SSF55785">
    <property type="entry name" value="PYP-like sensor domain (PAS domain)"/>
    <property type="match status" value="1"/>
</dbReference>
<sequence>MKHDNVIRVLFIESSVEEAELLINVLRNGGVAVRPSRATSADEIQACLDEQIPDLVLLNPGTPGIETAAVLRQLDASGRDLATIAVLERLEDDPVSDLLAGGVRGVALRRRHDQILATVHREFGALSMRRQVRRLETALRETERRCDSLLDSSRDAIAYVHEGMHVRVNQAYLEAFGFQEYDDIIGLPILDLISGTHADDFKGALRAVSKGEKTPPPMELLARRDDGSTFKALVEFAQATFEGEACLQIVFRQQTVDPALMAQLYHDPVTGLFNRARTLEHIDEAVAAAAAGRQGQAIVLVEPDNWKELVATAGIGNADQVLVTLATRIRDMLDGDDDVAGVLGDHTFGLVLGPRSDLEHAALTERLRAAVADAIVDAGTRSFTLTVTVGGVLLAEKNANAETVLDQASGALRNAQNQGGNRVELHDPAAREKADAEREQYWLDLVRDALAQDGLRLYHQQIISLQDAAGEFYEILVRMRGPKGDVLPSYFFPVAERNGLLPAIDRWVLGHAIDALAHRENDGLTTTYFVKLTAQSLDDPDLLPWLRRRLETAKLRRSTLVVEMPESKVLTMLRKAQEFSSAWRKSGGKFAIEQFGSGLNSFQMLNHVEADYLKIDRSFMTDLPQHPENQKRIAEICKEGHESGKQTVAEWVEDAVSTSLLFACGVDFVQGNFLQEPAKVLAEEYLPV</sequence>
<dbReference type="InterPro" id="IPR029787">
    <property type="entry name" value="Nucleotide_cyclase"/>
</dbReference>
<dbReference type="SUPFAM" id="SSF52172">
    <property type="entry name" value="CheY-like"/>
    <property type="match status" value="1"/>
</dbReference>
<dbReference type="Gene3D" id="3.40.50.2300">
    <property type="match status" value="1"/>
</dbReference>